<feature type="domain" description="EAL" evidence="3">
    <location>
        <begin position="514"/>
        <end position="766"/>
    </location>
</feature>
<gene>
    <name evidence="5" type="ORF">ACIB24_06945</name>
</gene>
<comment type="caution">
    <text evidence="5">The sequence shown here is derived from an EMBL/GenBank/DDBJ whole genome shotgun (WGS) entry which is preliminary data.</text>
</comment>
<feature type="transmembrane region" description="Helical" evidence="2">
    <location>
        <begin position="190"/>
        <end position="210"/>
    </location>
</feature>
<dbReference type="InterPro" id="IPR035919">
    <property type="entry name" value="EAL_sf"/>
</dbReference>
<feature type="transmembrane region" description="Helical" evidence="2">
    <location>
        <begin position="58"/>
        <end position="76"/>
    </location>
</feature>
<dbReference type="CDD" id="cd01948">
    <property type="entry name" value="EAL"/>
    <property type="match status" value="1"/>
</dbReference>
<dbReference type="InterPro" id="IPR000160">
    <property type="entry name" value="GGDEF_dom"/>
</dbReference>
<reference evidence="5 6" key="1">
    <citation type="submission" date="2024-10" db="EMBL/GenBank/DDBJ databases">
        <title>The Natural Products Discovery Center: Release of the First 8490 Sequenced Strains for Exploring Actinobacteria Biosynthetic Diversity.</title>
        <authorList>
            <person name="Kalkreuter E."/>
            <person name="Kautsar S.A."/>
            <person name="Yang D."/>
            <person name="Bader C.D."/>
            <person name="Teijaro C.N."/>
            <person name="Fluegel L."/>
            <person name="Davis C.M."/>
            <person name="Simpson J.R."/>
            <person name="Lauterbach L."/>
            <person name="Steele A.D."/>
            <person name="Gui C."/>
            <person name="Meng S."/>
            <person name="Li G."/>
            <person name="Viehrig K."/>
            <person name="Ye F."/>
            <person name="Su P."/>
            <person name="Kiefer A.F."/>
            <person name="Nichols A."/>
            <person name="Cepeda A.J."/>
            <person name="Yan W."/>
            <person name="Fan B."/>
            <person name="Jiang Y."/>
            <person name="Adhikari A."/>
            <person name="Zheng C.-J."/>
            <person name="Schuster L."/>
            <person name="Cowan T.M."/>
            <person name="Smanski M.J."/>
            <person name="Chevrette M.G."/>
            <person name="De Carvalho L.P.S."/>
            <person name="Shen B."/>
        </authorList>
    </citation>
    <scope>NUCLEOTIDE SEQUENCE [LARGE SCALE GENOMIC DNA]</scope>
    <source>
        <strain evidence="5 6">NPDC049639</strain>
    </source>
</reference>
<dbReference type="EMBL" id="JBITLV010000002">
    <property type="protein sequence ID" value="MFI7586795.1"/>
    <property type="molecule type" value="Genomic_DNA"/>
</dbReference>
<organism evidence="5 6">
    <name type="scientific">Spongisporangium articulatum</name>
    <dbReference type="NCBI Taxonomy" id="3362603"/>
    <lineage>
        <taxon>Bacteria</taxon>
        <taxon>Bacillati</taxon>
        <taxon>Actinomycetota</taxon>
        <taxon>Actinomycetes</taxon>
        <taxon>Kineosporiales</taxon>
        <taxon>Kineosporiaceae</taxon>
        <taxon>Spongisporangium</taxon>
    </lineage>
</organism>
<accession>A0ABW8AK91</accession>
<evidence type="ECO:0000256" key="1">
    <source>
        <dbReference type="SAM" id="MobiDB-lite"/>
    </source>
</evidence>
<dbReference type="Gene3D" id="3.20.20.450">
    <property type="entry name" value="EAL domain"/>
    <property type="match status" value="1"/>
</dbReference>
<evidence type="ECO:0000259" key="3">
    <source>
        <dbReference type="PROSITE" id="PS50883"/>
    </source>
</evidence>
<name>A0ABW8AK91_9ACTN</name>
<dbReference type="Pfam" id="PF00563">
    <property type="entry name" value="EAL"/>
    <property type="match status" value="1"/>
</dbReference>
<feature type="transmembrane region" description="Helical" evidence="2">
    <location>
        <begin position="222"/>
        <end position="240"/>
    </location>
</feature>
<dbReference type="SUPFAM" id="SSF141868">
    <property type="entry name" value="EAL domain-like"/>
    <property type="match status" value="1"/>
</dbReference>
<feature type="domain" description="GGDEF" evidence="4">
    <location>
        <begin position="360"/>
        <end position="505"/>
    </location>
</feature>
<sequence length="800" mass="84861">MRAFAAFSLVWFVWSYAVSPHVGDFAAALGGSLLYSGLGFVVLGYAVRAAVRPGADRVWLPLVVGLGGSVLGDATWDLVDRGLLPGGNSTPSLVDLLYLPSYVALLGTVAWLIRRYHQPGAGSLLDTFVVGVGPVAAVFPWLIHPYVDAVQSGSLAARVLSVFYPTGDILIAASLAAAALGAGRLDSLRILTIAFGAGLVADHVYLAQSAAGTYTGGGWLDWLWMVQYFLIALAVQRPLPERLPPRTARTDAVYLAGLLGCAALAPAVLVGRLIWSIDTTADNLVYAVATLLLVAAVTVRLVGLVRENQRTVAELSAAVADAELLGAELRRQATHDGVTGLPNRQNLADRIARLDQAGPRRHSLIFVDLDDFKAVNDTFGHTVGDNLLRSLAQRLRALARREDLVVRLGGDEFAVLMPDTEPEDAAQVARRILGALKVGLEVGGHQVTVAATAGVAAMTGGGADRPVTGDDRSVDDRSEDVLARADLAMYAAKRAGKDQVLVYNDQMRAQVLGEAEIAQELARALKHGLLTAAYQPIVDLETGRMRGVEALARWQHLGNDIPPDVFLPIAEQRGLIAAIDLHVLELALQQAVHWRSQAPDLRVGFNMSAATLARDDLVESVLAALERYGLPGDALVVEITEQVLVRNADRAAEQLAALRGHGVEVALDDFGTGYSSLSYLQRFPIDVMKLDRSFVAEGIVDGEATPLLRMVIELGQRLGLGVLVEGLETVEQAQAVIAAGARSGQGWLFARAVPADDLPGLLGAQLAPQDLLEDDGSPDGVRPPTPAVPAQEGAAQLSSR</sequence>
<evidence type="ECO:0000313" key="6">
    <source>
        <dbReference type="Proteomes" id="UP001612915"/>
    </source>
</evidence>
<dbReference type="PROSITE" id="PS50887">
    <property type="entry name" value="GGDEF"/>
    <property type="match status" value="1"/>
</dbReference>
<keyword evidence="6" id="KW-1185">Reference proteome</keyword>
<feature type="region of interest" description="Disordered" evidence="1">
    <location>
        <begin position="770"/>
        <end position="800"/>
    </location>
</feature>
<protein>
    <submittedName>
        <fullName evidence="5">Bifunctional diguanylate cyclase/phosphodiesterase</fullName>
    </submittedName>
</protein>
<dbReference type="InterPro" id="IPR001633">
    <property type="entry name" value="EAL_dom"/>
</dbReference>
<dbReference type="PROSITE" id="PS50883">
    <property type="entry name" value="EAL"/>
    <property type="match status" value="1"/>
</dbReference>
<feature type="transmembrane region" description="Helical" evidence="2">
    <location>
        <begin position="283"/>
        <end position="302"/>
    </location>
</feature>
<dbReference type="InterPro" id="IPR052155">
    <property type="entry name" value="Biofilm_reg_signaling"/>
</dbReference>
<keyword evidence="2" id="KW-0472">Membrane</keyword>
<feature type="transmembrane region" description="Helical" evidence="2">
    <location>
        <begin position="125"/>
        <end position="143"/>
    </location>
</feature>
<feature type="transmembrane region" description="Helical" evidence="2">
    <location>
        <begin position="96"/>
        <end position="113"/>
    </location>
</feature>
<evidence type="ECO:0000313" key="5">
    <source>
        <dbReference type="EMBL" id="MFI7586795.1"/>
    </source>
</evidence>
<dbReference type="Pfam" id="PF00990">
    <property type="entry name" value="GGDEF"/>
    <property type="match status" value="1"/>
</dbReference>
<dbReference type="PANTHER" id="PTHR44757">
    <property type="entry name" value="DIGUANYLATE CYCLASE DGCP"/>
    <property type="match status" value="1"/>
</dbReference>
<dbReference type="InterPro" id="IPR029787">
    <property type="entry name" value="Nucleotide_cyclase"/>
</dbReference>
<dbReference type="RefSeq" id="WP_398277222.1">
    <property type="nucleotide sequence ID" value="NZ_JBITLV010000002.1"/>
</dbReference>
<evidence type="ECO:0000259" key="4">
    <source>
        <dbReference type="PROSITE" id="PS50887"/>
    </source>
</evidence>
<dbReference type="SMART" id="SM00267">
    <property type="entry name" value="GGDEF"/>
    <property type="match status" value="1"/>
</dbReference>
<feature type="transmembrane region" description="Helical" evidence="2">
    <location>
        <begin position="252"/>
        <end position="277"/>
    </location>
</feature>
<dbReference type="Proteomes" id="UP001612915">
    <property type="component" value="Unassembled WGS sequence"/>
</dbReference>
<dbReference type="CDD" id="cd01949">
    <property type="entry name" value="GGDEF"/>
    <property type="match status" value="1"/>
</dbReference>
<dbReference type="PANTHER" id="PTHR44757:SF2">
    <property type="entry name" value="BIOFILM ARCHITECTURE MAINTENANCE PROTEIN MBAA"/>
    <property type="match status" value="1"/>
</dbReference>
<keyword evidence="2" id="KW-1133">Transmembrane helix</keyword>
<dbReference type="InterPro" id="IPR043128">
    <property type="entry name" value="Rev_trsase/Diguanyl_cyclase"/>
</dbReference>
<keyword evidence="2" id="KW-0812">Transmembrane</keyword>
<dbReference type="Gene3D" id="3.30.70.270">
    <property type="match status" value="1"/>
</dbReference>
<dbReference type="NCBIfam" id="TIGR00254">
    <property type="entry name" value="GGDEF"/>
    <property type="match status" value="1"/>
</dbReference>
<evidence type="ECO:0000256" key="2">
    <source>
        <dbReference type="SAM" id="Phobius"/>
    </source>
</evidence>
<dbReference type="SUPFAM" id="SSF55073">
    <property type="entry name" value="Nucleotide cyclase"/>
    <property type="match status" value="1"/>
</dbReference>
<dbReference type="SMART" id="SM00052">
    <property type="entry name" value="EAL"/>
    <property type="match status" value="1"/>
</dbReference>
<feature type="transmembrane region" description="Helical" evidence="2">
    <location>
        <begin position="163"/>
        <end position="183"/>
    </location>
</feature>
<feature type="transmembrane region" description="Helical" evidence="2">
    <location>
        <begin position="27"/>
        <end position="46"/>
    </location>
</feature>
<proteinExistence type="predicted"/>